<reference evidence="2" key="1">
    <citation type="journal article" date="2019" name="Int. J. Syst. Evol. Microbiol.">
        <title>The Global Catalogue of Microorganisms (GCM) 10K type strain sequencing project: providing services to taxonomists for standard genome sequencing and annotation.</title>
        <authorList>
            <consortium name="The Broad Institute Genomics Platform"/>
            <consortium name="The Broad Institute Genome Sequencing Center for Infectious Disease"/>
            <person name="Wu L."/>
            <person name="Ma J."/>
        </authorList>
    </citation>
    <scope>NUCLEOTIDE SEQUENCE [LARGE SCALE GENOMIC DNA]</scope>
    <source>
        <strain evidence="2">CGMCC 1.16305</strain>
    </source>
</reference>
<dbReference type="RefSeq" id="WP_380969100.1">
    <property type="nucleotide sequence ID" value="NZ_JBHTCO010000041.1"/>
</dbReference>
<proteinExistence type="predicted"/>
<dbReference type="Pfam" id="PF13783">
    <property type="entry name" value="DUF4177"/>
    <property type="match status" value="1"/>
</dbReference>
<gene>
    <name evidence="1" type="ORF">ACFQRG_18925</name>
</gene>
<name>A0ABW2Q158_9BACL</name>
<accession>A0ABW2Q158</accession>
<evidence type="ECO:0000313" key="1">
    <source>
        <dbReference type="EMBL" id="MFC7394989.1"/>
    </source>
</evidence>
<organism evidence="1 2">
    <name type="scientific">Scopulibacillus cellulosilyticus</name>
    <dbReference type="NCBI Taxonomy" id="2665665"/>
    <lineage>
        <taxon>Bacteria</taxon>
        <taxon>Bacillati</taxon>
        <taxon>Bacillota</taxon>
        <taxon>Bacilli</taxon>
        <taxon>Bacillales</taxon>
        <taxon>Sporolactobacillaceae</taxon>
        <taxon>Scopulibacillus</taxon>
    </lineage>
</organism>
<keyword evidence="2" id="KW-1185">Reference proteome</keyword>
<protein>
    <submittedName>
        <fullName evidence="1">DUF4177 domain-containing protein</fullName>
    </submittedName>
</protein>
<comment type="caution">
    <text evidence="1">The sequence shown here is derived from an EMBL/GenBank/DDBJ whole genome shotgun (WGS) entry which is preliminary data.</text>
</comment>
<sequence>MKEHTKDGWRLHTFAPLSSGIAGGFGQTIAVEIIFEKEVQ</sequence>
<dbReference type="EMBL" id="JBHTCO010000041">
    <property type="protein sequence ID" value="MFC7394989.1"/>
    <property type="molecule type" value="Genomic_DNA"/>
</dbReference>
<evidence type="ECO:0000313" key="2">
    <source>
        <dbReference type="Proteomes" id="UP001596505"/>
    </source>
</evidence>
<dbReference type="InterPro" id="IPR025234">
    <property type="entry name" value="YjzH-like"/>
</dbReference>
<dbReference type="Proteomes" id="UP001596505">
    <property type="component" value="Unassembled WGS sequence"/>
</dbReference>